<dbReference type="RefSeq" id="WP_072820330.1">
    <property type="nucleotide sequence ID" value="NZ_LT670849.1"/>
</dbReference>
<dbReference type="AlphaFoldDB" id="A0A1M7U8H6"/>
<feature type="transmembrane region" description="Helical" evidence="1">
    <location>
        <begin position="21"/>
        <end position="41"/>
    </location>
</feature>
<sequence length="97" mass="10254">MPPFVASRVRKLSSASKSAEVIARFGLRMAAIVAFAVVGGIGFERGLTLMLWMSAILATVVAMFDREELGDTTLNHWDEASAYAALCCLAGAFAPAS</sequence>
<keyword evidence="1" id="KW-0812">Transmembrane</keyword>
<evidence type="ECO:0000256" key="1">
    <source>
        <dbReference type="SAM" id="Phobius"/>
    </source>
</evidence>
<keyword evidence="1" id="KW-1133">Transmembrane helix</keyword>
<organism evidence="2 3">
    <name type="scientific">Bradyrhizobium erythrophlei</name>
    <dbReference type="NCBI Taxonomy" id="1437360"/>
    <lineage>
        <taxon>Bacteria</taxon>
        <taxon>Pseudomonadati</taxon>
        <taxon>Pseudomonadota</taxon>
        <taxon>Alphaproteobacteria</taxon>
        <taxon>Hyphomicrobiales</taxon>
        <taxon>Nitrobacteraceae</taxon>
        <taxon>Bradyrhizobium</taxon>
    </lineage>
</organism>
<protein>
    <submittedName>
        <fullName evidence="2">Uncharacterized protein</fullName>
    </submittedName>
</protein>
<dbReference type="OrthoDB" id="7376619at2"/>
<accession>A0A1M7U8H6</accession>
<dbReference type="Proteomes" id="UP000184096">
    <property type="component" value="Chromosome I"/>
</dbReference>
<keyword evidence="3" id="KW-1185">Reference proteome</keyword>
<keyword evidence="1" id="KW-0472">Membrane</keyword>
<feature type="transmembrane region" description="Helical" evidence="1">
    <location>
        <begin position="47"/>
        <end position="64"/>
    </location>
</feature>
<evidence type="ECO:0000313" key="2">
    <source>
        <dbReference type="EMBL" id="SHN79382.1"/>
    </source>
</evidence>
<reference evidence="3" key="1">
    <citation type="submission" date="2016-11" db="EMBL/GenBank/DDBJ databases">
        <authorList>
            <person name="Varghese N."/>
            <person name="Submissions S."/>
        </authorList>
    </citation>
    <scope>NUCLEOTIDE SEQUENCE [LARGE SCALE GENOMIC DNA]</scope>
    <source>
        <strain evidence="3">GAS401</strain>
    </source>
</reference>
<name>A0A1M7U8H6_9BRAD</name>
<gene>
    <name evidence="2" type="ORF">SAMN05444170_4007</name>
</gene>
<proteinExistence type="predicted"/>
<evidence type="ECO:0000313" key="3">
    <source>
        <dbReference type="Proteomes" id="UP000184096"/>
    </source>
</evidence>
<dbReference type="EMBL" id="LT670849">
    <property type="protein sequence ID" value="SHN79382.1"/>
    <property type="molecule type" value="Genomic_DNA"/>
</dbReference>